<feature type="region of interest" description="Disordered" evidence="1">
    <location>
        <begin position="1"/>
        <end position="51"/>
    </location>
</feature>
<dbReference type="PANTHER" id="PTHR31558">
    <property type="entry name" value="CW14 PROTEIN"/>
    <property type="match status" value="1"/>
</dbReference>
<gene>
    <name evidence="3" type="ORF">SASPL_110555</name>
</gene>
<feature type="compositionally biased region" description="Polar residues" evidence="1">
    <location>
        <begin position="37"/>
        <end position="51"/>
    </location>
</feature>
<keyword evidence="4" id="KW-1185">Reference proteome</keyword>
<dbReference type="Pfam" id="PF07059">
    <property type="entry name" value="EDR2_C"/>
    <property type="match status" value="1"/>
</dbReference>
<dbReference type="InterPro" id="IPR009769">
    <property type="entry name" value="EDR2_C"/>
</dbReference>
<dbReference type="EMBL" id="PNBA02000004">
    <property type="protein sequence ID" value="KAG6426333.1"/>
    <property type="molecule type" value="Genomic_DNA"/>
</dbReference>
<dbReference type="AlphaFoldDB" id="A0A8X8YAQ2"/>
<dbReference type="PANTHER" id="PTHR31558:SF3">
    <property type="entry name" value="CW14 PROTEIN"/>
    <property type="match status" value="1"/>
</dbReference>
<evidence type="ECO:0000256" key="1">
    <source>
        <dbReference type="SAM" id="MobiDB-lite"/>
    </source>
</evidence>
<reference evidence="3" key="2">
    <citation type="submission" date="2020-08" db="EMBL/GenBank/DDBJ databases">
        <title>Plant Genome Project.</title>
        <authorList>
            <person name="Zhang R.-G."/>
        </authorList>
    </citation>
    <scope>NUCLEOTIDE SEQUENCE</scope>
    <source>
        <strain evidence="3">Huo1</strain>
        <tissue evidence="3">Leaf</tissue>
    </source>
</reference>
<evidence type="ECO:0000313" key="3">
    <source>
        <dbReference type="EMBL" id="KAG6426333.1"/>
    </source>
</evidence>
<evidence type="ECO:0000259" key="2">
    <source>
        <dbReference type="Pfam" id="PF07059"/>
    </source>
</evidence>
<comment type="caution">
    <text evidence="3">The sequence shown here is derived from an EMBL/GenBank/DDBJ whole genome shotgun (WGS) entry which is preliminary data.</text>
</comment>
<name>A0A8X8YAQ2_SALSN</name>
<evidence type="ECO:0000313" key="4">
    <source>
        <dbReference type="Proteomes" id="UP000298416"/>
    </source>
</evidence>
<organism evidence="3">
    <name type="scientific">Salvia splendens</name>
    <name type="common">Scarlet sage</name>
    <dbReference type="NCBI Taxonomy" id="180675"/>
    <lineage>
        <taxon>Eukaryota</taxon>
        <taxon>Viridiplantae</taxon>
        <taxon>Streptophyta</taxon>
        <taxon>Embryophyta</taxon>
        <taxon>Tracheophyta</taxon>
        <taxon>Spermatophyta</taxon>
        <taxon>Magnoliopsida</taxon>
        <taxon>eudicotyledons</taxon>
        <taxon>Gunneridae</taxon>
        <taxon>Pentapetalae</taxon>
        <taxon>asterids</taxon>
        <taxon>lamiids</taxon>
        <taxon>Lamiales</taxon>
        <taxon>Lamiaceae</taxon>
        <taxon>Nepetoideae</taxon>
        <taxon>Mentheae</taxon>
        <taxon>Salviinae</taxon>
        <taxon>Salvia</taxon>
        <taxon>Salvia subgen. Calosphace</taxon>
        <taxon>core Calosphace</taxon>
    </lineage>
</organism>
<feature type="domain" description="Protein ENHANCED DISEASE RESISTANCE 2 C-terminal" evidence="2">
    <location>
        <begin position="271"/>
        <end position="493"/>
    </location>
</feature>
<dbReference type="Proteomes" id="UP000298416">
    <property type="component" value="Unassembled WGS sequence"/>
</dbReference>
<protein>
    <recommendedName>
        <fullName evidence="2">Protein ENHANCED DISEASE RESISTANCE 2 C-terminal domain-containing protein</fullName>
    </recommendedName>
</protein>
<sequence>MGACVSRPENCVGGKLGGSRKKKSRKRRKASKRRQPSHPSNRSSSPTAINPTSPLFSNVLCTLRVDEAWYDSAAVLESECSDDDYQSLSDEQIVICICVDVSALSGFDGASRTGIVSQRDHISSLQEPQESGDGVCDFSGEAARSSVSTSASDISVMINDTSDVQPVYLDEISGASRENANKEDNLLDNCGILPNNCLPCLASTVSPVERRRSLSFSPPNARKKTALKLPLKWKEEHTAASKFSSKAVLQRPIAGSQVPFCPLGKKIPDSWSDIGPETFKIRGANYLRDKRKEFARTCAAYNPFGLDVFLSQRKINHVARFVELPAIHSSGKLPPILVVNVQIPLYPATIFQGETDGEGISYVLYFQLSETFANDDSAHFQENIRRLIDDEVEKVKGFAVDSLSPFRERLKILGRIANMEDLPLSAAERKLMHAYNEKPVLSRPQHDFYSGENYFEIDLDMHRFGYISRKGFETFFDRLKLCVMDFGLTIQASIKSLS</sequence>
<reference evidence="3" key="1">
    <citation type="submission" date="2018-01" db="EMBL/GenBank/DDBJ databases">
        <authorList>
            <person name="Mao J.F."/>
        </authorList>
    </citation>
    <scope>NUCLEOTIDE SEQUENCE</scope>
    <source>
        <strain evidence="3">Huo1</strain>
        <tissue evidence="3">Leaf</tissue>
    </source>
</reference>
<accession>A0A8X8YAQ2</accession>
<proteinExistence type="predicted"/>
<feature type="compositionally biased region" description="Basic residues" evidence="1">
    <location>
        <begin position="18"/>
        <end position="36"/>
    </location>
</feature>